<dbReference type="Proteomes" id="UP000055019">
    <property type="component" value="Unassembled WGS sequence"/>
</dbReference>
<dbReference type="InterPro" id="IPR053444">
    <property type="entry name" value="Pyr2C_reductase-like"/>
</dbReference>
<dbReference type="Gene3D" id="3.30.1780.10">
    <property type="entry name" value="ornithine cyclodeaminase, domain 1"/>
    <property type="match status" value="1"/>
</dbReference>
<dbReference type="PANTHER" id="PTHR13812:SF19">
    <property type="entry name" value="KETIMINE REDUCTASE MU-CRYSTALLIN"/>
    <property type="match status" value="1"/>
</dbReference>
<dbReference type="RefSeq" id="WP_061150705.1">
    <property type="nucleotide sequence ID" value="NZ_FCOM02000045.1"/>
</dbReference>
<evidence type="ECO:0000313" key="2">
    <source>
        <dbReference type="Proteomes" id="UP000055019"/>
    </source>
</evidence>
<dbReference type="AlphaFoldDB" id="A0A158KQT7"/>
<sequence>MENVKVLDSATTARILDYRALVDALEIASRELDQGRIHVPVRVSLPLGRDGQFLTMPASAKDIAIHKLVSVNFDNLQKGFPTIFSLVTVCDGETGEPQFILDGQTLTGRRTAALSMLGVRLLHPAKPQTFAIVGTGVQARYHAQAIMALYPEARVYVKGIDPASEIAFRDTLKLDGIDVSPTEGKIPEEVDTVITVTTSRKPVYDEEARADRLVIGAGSSTPDAAELAPRTVRGSLVFVDNLAGTRAEAGDLLQADVDWAKVTSLGSVDATRIPKGTPILMKAVGCGAWDLAACRVARDALSSR</sequence>
<dbReference type="NCBIfam" id="NF005603">
    <property type="entry name" value="PRK07340.1"/>
    <property type="match status" value="1"/>
</dbReference>
<dbReference type="EMBL" id="FCOM02000045">
    <property type="protein sequence ID" value="SAL83093.1"/>
    <property type="molecule type" value="Genomic_DNA"/>
</dbReference>
<dbReference type="PANTHER" id="PTHR13812">
    <property type="entry name" value="KETIMINE REDUCTASE MU-CRYSTALLIN"/>
    <property type="match status" value="1"/>
</dbReference>
<name>A0A158KQT7_9BURK</name>
<dbReference type="InterPro" id="IPR036291">
    <property type="entry name" value="NAD(P)-bd_dom_sf"/>
</dbReference>
<dbReference type="SUPFAM" id="SSF51735">
    <property type="entry name" value="NAD(P)-binding Rossmann-fold domains"/>
    <property type="match status" value="1"/>
</dbReference>
<proteinExistence type="predicted"/>
<dbReference type="Gene3D" id="3.40.50.720">
    <property type="entry name" value="NAD(P)-binding Rossmann-like Domain"/>
    <property type="match status" value="1"/>
</dbReference>
<keyword evidence="2" id="KW-1185">Reference proteome</keyword>
<dbReference type="Pfam" id="PF02423">
    <property type="entry name" value="OCD_Mu_crystall"/>
    <property type="match status" value="1"/>
</dbReference>
<dbReference type="OrthoDB" id="5293744at2"/>
<dbReference type="PIRSF" id="PIRSF001439">
    <property type="entry name" value="CryM"/>
    <property type="match status" value="1"/>
</dbReference>
<dbReference type="InterPro" id="IPR003462">
    <property type="entry name" value="ODC_Mu_crystall"/>
</dbReference>
<dbReference type="NCBIfam" id="NF045512">
    <property type="entry name" value="PyrPipCarbRedLhpI"/>
    <property type="match status" value="1"/>
</dbReference>
<reference evidence="1" key="1">
    <citation type="submission" date="2016-01" db="EMBL/GenBank/DDBJ databases">
        <authorList>
            <person name="Peeters C."/>
        </authorList>
    </citation>
    <scope>NUCLEOTIDE SEQUENCE [LARGE SCALE GENOMIC DNA]</scope>
    <source>
        <strain evidence="1">LMG 29317</strain>
    </source>
</reference>
<protein>
    <submittedName>
        <fullName evidence="1">Ornithine cyclodeaminase</fullName>
    </submittedName>
</protein>
<accession>A0A158KQT7</accession>
<comment type="caution">
    <text evidence="1">The sequence shown here is derived from an EMBL/GenBank/DDBJ whole genome shotgun (WGS) entry which is preliminary data.</text>
</comment>
<organism evidence="1 2">
    <name type="scientific">Caballeronia arvi</name>
    <dbReference type="NCBI Taxonomy" id="1777135"/>
    <lineage>
        <taxon>Bacteria</taxon>
        <taxon>Pseudomonadati</taxon>
        <taxon>Pseudomonadota</taxon>
        <taxon>Betaproteobacteria</taxon>
        <taxon>Burkholderiales</taxon>
        <taxon>Burkholderiaceae</taxon>
        <taxon>Caballeronia</taxon>
    </lineage>
</organism>
<gene>
    <name evidence="1" type="ORF">AWB74_06487</name>
</gene>
<dbReference type="GO" id="GO:0005737">
    <property type="term" value="C:cytoplasm"/>
    <property type="evidence" value="ECO:0007669"/>
    <property type="project" value="TreeGrafter"/>
</dbReference>
<dbReference type="InterPro" id="IPR023401">
    <property type="entry name" value="ODC_N"/>
</dbReference>
<evidence type="ECO:0000313" key="1">
    <source>
        <dbReference type="EMBL" id="SAL83093.1"/>
    </source>
</evidence>